<dbReference type="RefSeq" id="WP_013257054.1">
    <property type="nucleotide sequence ID" value="NC_014365.1"/>
</dbReference>
<evidence type="ECO:0000313" key="11">
    <source>
        <dbReference type="Proteomes" id="UP000009047"/>
    </source>
</evidence>
<dbReference type="SUPFAM" id="SSF88946">
    <property type="entry name" value="Sigma2 domain of RNA polymerase sigma factors"/>
    <property type="match status" value="1"/>
</dbReference>
<organism evidence="10 11">
    <name type="scientific">Desulfarculus baarsii (strain ATCC 33931 / DSM 2075 / LMG 7858 / VKM B-1802 / 2st14)</name>
    <dbReference type="NCBI Taxonomy" id="644282"/>
    <lineage>
        <taxon>Bacteria</taxon>
        <taxon>Pseudomonadati</taxon>
        <taxon>Thermodesulfobacteriota</taxon>
        <taxon>Desulfarculia</taxon>
        <taxon>Desulfarculales</taxon>
        <taxon>Desulfarculaceae</taxon>
        <taxon>Desulfarculus</taxon>
    </lineage>
</organism>
<dbReference type="InterPro" id="IPR007627">
    <property type="entry name" value="RNA_pol_sigma70_r2"/>
</dbReference>
<sequence>MNPQSDNAQSLDLAVALAQKAKGGDEFAFDKLVDMFWGDIYRMVYYRTQSDMDAEDIAQEAFIKAFDGLAQLRDASCFKAWLYSIAVNLVRDHHRRQGARRLLRPLEEHDEQTPAPAGRAGGPVLEDEVASKELWRMIAAFCRGLPGGEREAFTLHFLDGLGIKEVAQALGKSESAVKTQLYRAVAKLRGKPELLKALRGEA</sequence>
<dbReference type="GO" id="GO:0016987">
    <property type="term" value="F:sigma factor activity"/>
    <property type="evidence" value="ECO:0007669"/>
    <property type="project" value="UniProtKB-KW"/>
</dbReference>
<evidence type="ECO:0000259" key="8">
    <source>
        <dbReference type="Pfam" id="PF04542"/>
    </source>
</evidence>
<dbReference type="InterPro" id="IPR000838">
    <property type="entry name" value="RNA_pol_sigma70_ECF_CS"/>
</dbReference>
<accession>E1QG86</accession>
<name>E1QG86_DESB2</name>
<dbReference type="GO" id="GO:0006352">
    <property type="term" value="P:DNA-templated transcription initiation"/>
    <property type="evidence" value="ECO:0007669"/>
    <property type="project" value="InterPro"/>
</dbReference>
<dbReference type="EMBL" id="CP002085">
    <property type="protein sequence ID" value="ADK83598.1"/>
    <property type="molecule type" value="Genomic_DNA"/>
</dbReference>
<proteinExistence type="inferred from homology"/>
<evidence type="ECO:0000313" key="10">
    <source>
        <dbReference type="EMBL" id="ADK83598.1"/>
    </source>
</evidence>
<dbReference type="Pfam" id="PF04542">
    <property type="entry name" value="Sigma70_r2"/>
    <property type="match status" value="1"/>
</dbReference>
<dbReference type="AlphaFoldDB" id="E1QG86"/>
<evidence type="ECO:0000256" key="5">
    <source>
        <dbReference type="ARBA" id="ARBA00023163"/>
    </source>
</evidence>
<keyword evidence="3 6" id="KW-0731">Sigma factor</keyword>
<evidence type="ECO:0000256" key="6">
    <source>
        <dbReference type="RuleBase" id="RU000716"/>
    </source>
</evidence>
<dbReference type="InterPro" id="IPR014284">
    <property type="entry name" value="RNA_pol_sigma-70_dom"/>
</dbReference>
<dbReference type="InterPro" id="IPR036388">
    <property type="entry name" value="WH-like_DNA-bd_sf"/>
</dbReference>
<dbReference type="InterPro" id="IPR013325">
    <property type="entry name" value="RNA_pol_sigma_r2"/>
</dbReference>
<dbReference type="Gene3D" id="1.10.1740.10">
    <property type="match status" value="1"/>
</dbReference>
<keyword evidence="4 6" id="KW-0238">DNA-binding</keyword>
<dbReference type="CDD" id="cd06171">
    <property type="entry name" value="Sigma70_r4"/>
    <property type="match status" value="1"/>
</dbReference>
<dbReference type="Pfam" id="PF08281">
    <property type="entry name" value="Sigma70_r4_2"/>
    <property type="match status" value="1"/>
</dbReference>
<gene>
    <name evidence="10" type="ordered locus">Deba_0221</name>
</gene>
<dbReference type="HOGENOM" id="CLU_047691_3_0_7"/>
<dbReference type="PANTHER" id="PTHR43133">
    <property type="entry name" value="RNA POLYMERASE ECF-TYPE SIGMA FACTO"/>
    <property type="match status" value="1"/>
</dbReference>
<dbReference type="STRING" id="644282.Deba_0221"/>
<dbReference type="SUPFAM" id="SSF88659">
    <property type="entry name" value="Sigma3 and sigma4 domains of RNA polymerase sigma factors"/>
    <property type="match status" value="1"/>
</dbReference>
<feature type="region of interest" description="Disordered" evidence="7">
    <location>
        <begin position="103"/>
        <end position="123"/>
    </location>
</feature>
<reference evidence="10 11" key="1">
    <citation type="journal article" date="2010" name="Stand. Genomic Sci.">
        <title>Complete genome sequence of Desulfarculus baarsii type strain (2st14).</title>
        <authorList>
            <person name="Sun H."/>
            <person name="Spring S."/>
            <person name="Lapidus A."/>
            <person name="Davenport K."/>
            <person name="Del Rio T.G."/>
            <person name="Tice H."/>
            <person name="Nolan M."/>
            <person name="Copeland A."/>
            <person name="Cheng J.F."/>
            <person name="Lucas S."/>
            <person name="Tapia R."/>
            <person name="Goodwin L."/>
            <person name="Pitluck S."/>
            <person name="Ivanova N."/>
            <person name="Pagani I."/>
            <person name="Mavromatis K."/>
            <person name="Ovchinnikova G."/>
            <person name="Pati A."/>
            <person name="Chen A."/>
            <person name="Palaniappan K."/>
            <person name="Hauser L."/>
            <person name="Chang Y.J."/>
            <person name="Jeffries C.D."/>
            <person name="Detter J.C."/>
            <person name="Han C."/>
            <person name="Rohde M."/>
            <person name="Brambilla E."/>
            <person name="Goker M."/>
            <person name="Woyke T."/>
            <person name="Bristow J."/>
            <person name="Eisen J.A."/>
            <person name="Markowitz V."/>
            <person name="Hugenholtz P."/>
            <person name="Kyrpides N.C."/>
            <person name="Klenk H.P."/>
            <person name="Land M."/>
        </authorList>
    </citation>
    <scope>NUCLEOTIDE SEQUENCE [LARGE SCALE GENOMIC DNA]</scope>
    <source>
        <strain evidence="11">ATCC 33931 / DSM 2075 / LMG 7858 / VKM B-1802 / 2st14</strain>
    </source>
</reference>
<evidence type="ECO:0000256" key="2">
    <source>
        <dbReference type="ARBA" id="ARBA00023015"/>
    </source>
</evidence>
<evidence type="ECO:0000259" key="9">
    <source>
        <dbReference type="Pfam" id="PF08281"/>
    </source>
</evidence>
<dbReference type="PANTHER" id="PTHR43133:SF51">
    <property type="entry name" value="RNA POLYMERASE SIGMA FACTOR"/>
    <property type="match status" value="1"/>
</dbReference>
<dbReference type="PROSITE" id="PS01063">
    <property type="entry name" value="SIGMA70_ECF"/>
    <property type="match status" value="1"/>
</dbReference>
<evidence type="ECO:0000256" key="1">
    <source>
        <dbReference type="ARBA" id="ARBA00010641"/>
    </source>
</evidence>
<comment type="similarity">
    <text evidence="1 6">Belongs to the sigma-70 factor family. ECF subfamily.</text>
</comment>
<dbReference type="NCBIfam" id="TIGR02937">
    <property type="entry name" value="sigma70-ECF"/>
    <property type="match status" value="1"/>
</dbReference>
<dbReference type="Proteomes" id="UP000009047">
    <property type="component" value="Chromosome"/>
</dbReference>
<evidence type="ECO:0000256" key="3">
    <source>
        <dbReference type="ARBA" id="ARBA00023082"/>
    </source>
</evidence>
<evidence type="ECO:0000256" key="7">
    <source>
        <dbReference type="SAM" id="MobiDB-lite"/>
    </source>
</evidence>
<dbReference type="KEGG" id="dbr:Deba_0221"/>
<dbReference type="InterPro" id="IPR013249">
    <property type="entry name" value="RNA_pol_sigma70_r4_t2"/>
</dbReference>
<dbReference type="InterPro" id="IPR039425">
    <property type="entry name" value="RNA_pol_sigma-70-like"/>
</dbReference>
<dbReference type="Gene3D" id="1.10.10.10">
    <property type="entry name" value="Winged helix-like DNA-binding domain superfamily/Winged helix DNA-binding domain"/>
    <property type="match status" value="1"/>
</dbReference>
<feature type="domain" description="RNA polymerase sigma factor 70 region 4 type 2" evidence="9">
    <location>
        <begin position="144"/>
        <end position="188"/>
    </location>
</feature>
<keyword evidence="5 6" id="KW-0804">Transcription</keyword>
<keyword evidence="2 6" id="KW-0805">Transcription regulation</keyword>
<dbReference type="eggNOG" id="COG1595">
    <property type="taxonomic scope" value="Bacteria"/>
</dbReference>
<dbReference type="GO" id="GO:0003677">
    <property type="term" value="F:DNA binding"/>
    <property type="evidence" value="ECO:0007669"/>
    <property type="project" value="UniProtKB-KW"/>
</dbReference>
<dbReference type="InterPro" id="IPR013324">
    <property type="entry name" value="RNA_pol_sigma_r3/r4-like"/>
</dbReference>
<keyword evidence="11" id="KW-1185">Reference proteome</keyword>
<protein>
    <recommendedName>
        <fullName evidence="6">RNA polymerase sigma factor</fullName>
    </recommendedName>
</protein>
<evidence type="ECO:0000256" key="4">
    <source>
        <dbReference type="ARBA" id="ARBA00023125"/>
    </source>
</evidence>
<feature type="domain" description="RNA polymerase sigma-70 region 2" evidence="8">
    <location>
        <begin position="38"/>
        <end position="98"/>
    </location>
</feature>